<evidence type="ECO:0000259" key="6">
    <source>
        <dbReference type="PROSITE" id="PS50249"/>
    </source>
</evidence>
<dbReference type="SMART" id="SM00232">
    <property type="entry name" value="JAB_MPN"/>
    <property type="match status" value="1"/>
</dbReference>
<accession>A0A2T7PPC9</accession>
<dbReference type="HAMAP" id="MF_03005">
    <property type="entry name" value="eIF3f"/>
    <property type="match status" value="1"/>
</dbReference>
<comment type="similarity">
    <text evidence="5">Belongs to the eIF-3 subunit F family.</text>
</comment>
<dbReference type="STRING" id="400727.A0A2T7PPC9"/>
<dbReference type="OrthoDB" id="25498at2759"/>
<dbReference type="GO" id="GO:0003743">
    <property type="term" value="F:translation initiation factor activity"/>
    <property type="evidence" value="ECO:0007669"/>
    <property type="project" value="UniProtKB-UniRule"/>
</dbReference>
<dbReference type="Pfam" id="PF01398">
    <property type="entry name" value="JAB"/>
    <property type="match status" value="1"/>
</dbReference>
<evidence type="ECO:0000256" key="5">
    <source>
        <dbReference type="HAMAP-Rule" id="MF_03005"/>
    </source>
</evidence>
<sequence length="329" mass="37293">MVPRPLPLLEVREQMVMTDGGRRKEYKSQASGVSTNHKHVEYSEWTSPTLFSYRKMASNLVCKIHPVVYFSIIDSYERRNEDSKRVIGTLLGVYDKGVVEVTNCFAVPHNESEDEVAVDIDYARSMYELHRKVNSSETIVGWYSTGLEVSVHSVLIHEYYSREARSPIHLTVDTFMRGGKMGMKAYISTTIGVPGKTTGTMFTPVQVETTSYDPEQTGLEVLQQGKFNPKRTVTVKSDLIQIETATSWIRTMLQQVTEYVDNVLSGKVPADNATGRFLLDLVTKVPQIDPEEFEKMLNSNMKDLLMVVYLSNLTRTQLILNEKINSLQS</sequence>
<comment type="function">
    <text evidence="5">Component of the eukaryotic translation initiation factor 3 (eIF-3) complex, which is involved in protein synthesis of a specialized repertoire of mRNAs and, together with other initiation factors, stimulates binding of mRNA and methionyl-tRNAi to the 40S ribosome. The eIF-3 complex specifically targets and initiates translation of a subset of mRNAs involved in cell proliferation.</text>
</comment>
<dbReference type="GO" id="GO:0033290">
    <property type="term" value="C:eukaryotic 48S preinitiation complex"/>
    <property type="evidence" value="ECO:0007669"/>
    <property type="project" value="UniProtKB-UniRule"/>
</dbReference>
<comment type="function">
    <text evidence="4">Deubiquitinates activated NOTCH1, promoting its nuclear import, thereby acting as a positive regulator of Notch signaling.</text>
</comment>
<evidence type="ECO:0000313" key="8">
    <source>
        <dbReference type="Proteomes" id="UP000245119"/>
    </source>
</evidence>
<dbReference type="AlphaFoldDB" id="A0A2T7PPC9"/>
<evidence type="ECO:0000313" key="7">
    <source>
        <dbReference type="EMBL" id="PVD35283.1"/>
    </source>
</evidence>
<comment type="caution">
    <text evidence="7">The sequence shown here is derived from an EMBL/GenBank/DDBJ whole genome shotgun (WGS) entry which is preliminary data.</text>
</comment>
<keyword evidence="2 5" id="KW-0396">Initiation factor</keyword>
<dbReference type="GO" id="GO:0016282">
    <property type="term" value="C:eukaryotic 43S preinitiation complex"/>
    <property type="evidence" value="ECO:0007669"/>
    <property type="project" value="UniProtKB-UniRule"/>
</dbReference>
<dbReference type="InterPro" id="IPR024969">
    <property type="entry name" value="EIF3F/CSN6-like_C"/>
</dbReference>
<evidence type="ECO:0000256" key="3">
    <source>
        <dbReference type="ARBA" id="ARBA00022917"/>
    </source>
</evidence>
<name>A0A2T7PPC9_POMCA</name>
<keyword evidence="8" id="KW-1185">Reference proteome</keyword>
<keyword evidence="3 5" id="KW-0648">Protein biosynthesis</keyword>
<evidence type="ECO:0000256" key="4">
    <source>
        <dbReference type="ARBA" id="ARBA00059951"/>
    </source>
</evidence>
<comment type="subcellular location">
    <subcellularLocation>
        <location evidence="5">Cytoplasm</location>
    </subcellularLocation>
</comment>
<dbReference type="CDD" id="cd08064">
    <property type="entry name" value="MPN_eIF3f"/>
    <property type="match status" value="1"/>
</dbReference>
<dbReference type="EMBL" id="PZQS01000003">
    <property type="protein sequence ID" value="PVD35283.1"/>
    <property type="molecule type" value="Genomic_DNA"/>
</dbReference>
<dbReference type="FunFam" id="3.40.140.10:FF:000014">
    <property type="entry name" value="Eukaryotic translation initiation factor 3 subunit F"/>
    <property type="match status" value="1"/>
</dbReference>
<dbReference type="InterPro" id="IPR027531">
    <property type="entry name" value="eIF3f"/>
</dbReference>
<feature type="domain" description="MPN" evidence="6">
    <location>
        <begin position="62"/>
        <end position="192"/>
    </location>
</feature>
<dbReference type="InterPro" id="IPR000555">
    <property type="entry name" value="JAMM/MPN+_dom"/>
</dbReference>
<dbReference type="GO" id="GO:0071541">
    <property type="term" value="C:eukaryotic translation initiation factor 3 complex, eIF3m"/>
    <property type="evidence" value="ECO:0007669"/>
    <property type="project" value="TreeGrafter"/>
</dbReference>
<dbReference type="PANTHER" id="PTHR10540:SF6">
    <property type="entry name" value="EUKARYOTIC TRANSLATION INITIATION FACTOR 3 SUBUNIT F"/>
    <property type="match status" value="1"/>
</dbReference>
<dbReference type="PANTHER" id="PTHR10540">
    <property type="entry name" value="EUKARYOTIC TRANSLATION INITIATION FACTOR 3 SUBUNIT F-RELATED"/>
    <property type="match status" value="1"/>
</dbReference>
<gene>
    <name evidence="7" type="ORF">C0Q70_06565</name>
</gene>
<reference evidence="7 8" key="1">
    <citation type="submission" date="2018-04" db="EMBL/GenBank/DDBJ databases">
        <title>The genome of golden apple snail Pomacea canaliculata provides insight into stress tolerance and invasive adaptation.</title>
        <authorList>
            <person name="Liu C."/>
            <person name="Liu B."/>
            <person name="Ren Y."/>
            <person name="Zhang Y."/>
            <person name="Wang H."/>
            <person name="Li S."/>
            <person name="Jiang F."/>
            <person name="Yin L."/>
            <person name="Zhang G."/>
            <person name="Qian W."/>
            <person name="Fan W."/>
        </authorList>
    </citation>
    <scope>NUCLEOTIDE SEQUENCE [LARGE SCALE GENOMIC DNA]</scope>
    <source>
        <strain evidence="7">SZHN2017</strain>
        <tissue evidence="7">Muscle</tissue>
    </source>
</reference>
<dbReference type="GO" id="GO:0031369">
    <property type="term" value="F:translation initiation factor binding"/>
    <property type="evidence" value="ECO:0007669"/>
    <property type="project" value="InterPro"/>
</dbReference>
<evidence type="ECO:0000256" key="1">
    <source>
        <dbReference type="ARBA" id="ARBA00022490"/>
    </source>
</evidence>
<dbReference type="Gene3D" id="3.40.140.10">
    <property type="entry name" value="Cytidine Deaminase, domain 2"/>
    <property type="match status" value="1"/>
</dbReference>
<evidence type="ECO:0000256" key="2">
    <source>
        <dbReference type="ARBA" id="ARBA00022540"/>
    </source>
</evidence>
<comment type="subunit">
    <text evidence="5">Component of the eukaryotic translation initiation factor 3 (eIF-3) complex.</text>
</comment>
<protein>
    <recommendedName>
        <fullName evidence="5">Eukaryotic translation initiation factor 3 subunit F</fullName>
        <shortName evidence="5">eIF3f</shortName>
    </recommendedName>
    <alternativeName>
        <fullName evidence="5">Eukaryotic translation initiation factor 3 subunit 5</fullName>
    </alternativeName>
</protein>
<organism evidence="7 8">
    <name type="scientific">Pomacea canaliculata</name>
    <name type="common">Golden apple snail</name>
    <dbReference type="NCBI Taxonomy" id="400727"/>
    <lineage>
        <taxon>Eukaryota</taxon>
        <taxon>Metazoa</taxon>
        <taxon>Spiralia</taxon>
        <taxon>Lophotrochozoa</taxon>
        <taxon>Mollusca</taxon>
        <taxon>Gastropoda</taxon>
        <taxon>Caenogastropoda</taxon>
        <taxon>Architaenioglossa</taxon>
        <taxon>Ampullarioidea</taxon>
        <taxon>Ampullariidae</taxon>
        <taxon>Pomacea</taxon>
    </lineage>
</organism>
<dbReference type="GO" id="GO:0001732">
    <property type="term" value="P:formation of cytoplasmic translation initiation complex"/>
    <property type="evidence" value="ECO:0007669"/>
    <property type="project" value="UniProtKB-UniRule"/>
</dbReference>
<dbReference type="PROSITE" id="PS50249">
    <property type="entry name" value="MPN"/>
    <property type="match status" value="1"/>
</dbReference>
<keyword evidence="1 5" id="KW-0963">Cytoplasm</keyword>
<dbReference type="GO" id="GO:0101005">
    <property type="term" value="F:deubiquitinase activity"/>
    <property type="evidence" value="ECO:0007669"/>
    <property type="project" value="UniProtKB-ARBA"/>
</dbReference>
<dbReference type="GO" id="GO:0008237">
    <property type="term" value="F:metallopeptidase activity"/>
    <property type="evidence" value="ECO:0007669"/>
    <property type="project" value="InterPro"/>
</dbReference>
<dbReference type="InterPro" id="IPR037518">
    <property type="entry name" value="MPN"/>
</dbReference>
<dbReference type="Proteomes" id="UP000245119">
    <property type="component" value="Linkage Group LG3"/>
</dbReference>
<dbReference type="Pfam" id="PF13012">
    <property type="entry name" value="MitMem_reg"/>
    <property type="match status" value="1"/>
</dbReference>
<proteinExistence type="inferred from homology"/>